<dbReference type="EMBL" id="CP021323">
    <property type="protein sequence ID" value="ARS53578.1"/>
    <property type="molecule type" value="Genomic_DNA"/>
</dbReference>
<sequence length="59" mass="6520">MQQHDRFLEPAPCPIAFQEAPETGVVHLMSRCLVKWKATIMRGSPGATMMIFKSSGGDK</sequence>
<keyword evidence="2" id="KW-1185">Reference proteome</keyword>
<organism evidence="1 2">
    <name type="scientific">Kushneria konosiri</name>
    <dbReference type="NCBI Taxonomy" id="698828"/>
    <lineage>
        <taxon>Bacteria</taxon>
        <taxon>Pseudomonadati</taxon>
        <taxon>Pseudomonadota</taxon>
        <taxon>Gammaproteobacteria</taxon>
        <taxon>Oceanospirillales</taxon>
        <taxon>Halomonadaceae</taxon>
        <taxon>Kushneria</taxon>
    </lineage>
</organism>
<evidence type="ECO:0000313" key="1">
    <source>
        <dbReference type="EMBL" id="ARS53578.1"/>
    </source>
</evidence>
<proteinExistence type="predicted"/>
<protein>
    <submittedName>
        <fullName evidence="1">Uncharacterized protein</fullName>
    </submittedName>
</protein>
<name>A0A2Z2H896_9GAMM</name>
<accession>A0A2Z2H896</accession>
<dbReference type="AlphaFoldDB" id="A0A2Z2H896"/>
<evidence type="ECO:0000313" key="2">
    <source>
        <dbReference type="Proteomes" id="UP000250025"/>
    </source>
</evidence>
<gene>
    <name evidence="1" type="ORF">B9G99_12505</name>
</gene>
<dbReference type="KEGG" id="kus:B9G99_12505"/>
<reference evidence="1 2" key="1">
    <citation type="journal article" date="2017" name="Int. J. Syst. Evol. Microbiol.">
        <title>Kushneria konosiri sp. nov., isolated from the Korean salt-fermented seafood Daemi-jeot.</title>
        <authorList>
            <person name="Yun J.H."/>
            <person name="Park S.K."/>
            <person name="Lee J.Y."/>
            <person name="Jung M.J."/>
            <person name="Bae J.W."/>
        </authorList>
    </citation>
    <scope>NUCLEOTIDE SEQUENCE [LARGE SCALE GENOMIC DNA]</scope>
    <source>
        <strain evidence="1 2">X49</strain>
    </source>
</reference>
<dbReference type="Proteomes" id="UP000250025">
    <property type="component" value="Chromosome"/>
</dbReference>